<dbReference type="FunFam" id="3.40.50.300:FF:000127">
    <property type="entry name" value="Ribose import ATP-binding protein RbsA"/>
    <property type="match status" value="1"/>
</dbReference>
<dbReference type="CDD" id="cd03215">
    <property type="entry name" value="ABC_Carb_Monos_II"/>
    <property type="match status" value="1"/>
</dbReference>
<evidence type="ECO:0000256" key="10">
    <source>
        <dbReference type="ARBA" id="ARBA00023136"/>
    </source>
</evidence>
<dbReference type="InterPro" id="IPR003593">
    <property type="entry name" value="AAA+_ATPase"/>
</dbReference>
<evidence type="ECO:0000313" key="13">
    <source>
        <dbReference type="Proteomes" id="UP000248795"/>
    </source>
</evidence>
<keyword evidence="3" id="KW-0813">Transport</keyword>
<comment type="caution">
    <text evidence="12">The sequence shown here is derived from an EMBL/GenBank/DDBJ whole genome shotgun (WGS) entry which is preliminary data.</text>
</comment>
<keyword evidence="9" id="KW-1278">Translocase</keyword>
<evidence type="ECO:0000256" key="9">
    <source>
        <dbReference type="ARBA" id="ARBA00022967"/>
    </source>
</evidence>
<comment type="similarity">
    <text evidence="2">Belongs to the ABC transporter superfamily.</text>
</comment>
<name>A0A2W2BFT5_9HYPH</name>
<keyword evidence="4" id="KW-1003">Cell membrane</keyword>
<accession>A0A2W2BFT5</accession>
<evidence type="ECO:0000256" key="3">
    <source>
        <dbReference type="ARBA" id="ARBA00022448"/>
    </source>
</evidence>
<comment type="subcellular location">
    <subcellularLocation>
        <location evidence="1">Cell membrane</location>
        <topology evidence="1">Peripheral membrane protein</topology>
    </subcellularLocation>
</comment>
<protein>
    <submittedName>
        <fullName evidence="12">Sugar ABC transporter ATP-binding protein</fullName>
    </submittedName>
</protein>
<feature type="domain" description="ABC transporter" evidence="11">
    <location>
        <begin position="264"/>
        <end position="505"/>
    </location>
</feature>
<dbReference type="AlphaFoldDB" id="A0A2W2BFT5"/>
<keyword evidence="13" id="KW-1185">Reference proteome</keyword>
<dbReference type="CDD" id="cd03216">
    <property type="entry name" value="ABC_Carb_Monos_I"/>
    <property type="match status" value="1"/>
</dbReference>
<dbReference type="InterPro" id="IPR003439">
    <property type="entry name" value="ABC_transporter-like_ATP-bd"/>
</dbReference>
<evidence type="ECO:0000256" key="6">
    <source>
        <dbReference type="ARBA" id="ARBA00022737"/>
    </source>
</evidence>
<dbReference type="InterPro" id="IPR027417">
    <property type="entry name" value="P-loop_NTPase"/>
</dbReference>
<dbReference type="SUPFAM" id="SSF52540">
    <property type="entry name" value="P-loop containing nucleoside triphosphate hydrolases"/>
    <property type="match status" value="2"/>
</dbReference>
<proteinExistence type="inferred from homology"/>
<evidence type="ECO:0000313" key="12">
    <source>
        <dbReference type="EMBL" id="PZF75079.1"/>
    </source>
</evidence>
<dbReference type="Pfam" id="PF00005">
    <property type="entry name" value="ABC_tran"/>
    <property type="match status" value="2"/>
</dbReference>
<evidence type="ECO:0000256" key="1">
    <source>
        <dbReference type="ARBA" id="ARBA00004202"/>
    </source>
</evidence>
<keyword evidence="5" id="KW-0762">Sugar transport</keyword>
<keyword evidence="8 12" id="KW-0067">ATP-binding</keyword>
<evidence type="ECO:0000256" key="8">
    <source>
        <dbReference type="ARBA" id="ARBA00022840"/>
    </source>
</evidence>
<keyword evidence="10" id="KW-0472">Membrane</keyword>
<keyword evidence="7" id="KW-0547">Nucleotide-binding</keyword>
<dbReference type="GO" id="GO:0005524">
    <property type="term" value="F:ATP binding"/>
    <property type="evidence" value="ECO:0007669"/>
    <property type="project" value="UniProtKB-KW"/>
</dbReference>
<organism evidence="12 13">
    <name type="scientific">Aestuariivirga litoralis</name>
    <dbReference type="NCBI Taxonomy" id="2650924"/>
    <lineage>
        <taxon>Bacteria</taxon>
        <taxon>Pseudomonadati</taxon>
        <taxon>Pseudomonadota</taxon>
        <taxon>Alphaproteobacteria</taxon>
        <taxon>Hyphomicrobiales</taxon>
        <taxon>Aestuariivirgaceae</taxon>
        <taxon>Aestuariivirga</taxon>
    </lineage>
</organism>
<keyword evidence="6" id="KW-0677">Repeat</keyword>
<dbReference type="InterPro" id="IPR017871">
    <property type="entry name" value="ABC_transporter-like_CS"/>
</dbReference>
<dbReference type="InterPro" id="IPR050107">
    <property type="entry name" value="ABC_carbohydrate_import_ATPase"/>
</dbReference>
<evidence type="ECO:0000256" key="5">
    <source>
        <dbReference type="ARBA" id="ARBA00022597"/>
    </source>
</evidence>
<dbReference type="EMBL" id="QKVK01000017">
    <property type="protein sequence ID" value="PZF75079.1"/>
    <property type="molecule type" value="Genomic_DNA"/>
</dbReference>
<dbReference type="GO" id="GO:0016887">
    <property type="term" value="F:ATP hydrolysis activity"/>
    <property type="evidence" value="ECO:0007669"/>
    <property type="project" value="InterPro"/>
</dbReference>
<dbReference type="Proteomes" id="UP000248795">
    <property type="component" value="Unassembled WGS sequence"/>
</dbReference>
<evidence type="ECO:0000256" key="7">
    <source>
        <dbReference type="ARBA" id="ARBA00022741"/>
    </source>
</evidence>
<dbReference type="PANTHER" id="PTHR43790">
    <property type="entry name" value="CARBOHYDRATE TRANSPORT ATP-BINDING PROTEIN MG119-RELATED"/>
    <property type="match status" value="1"/>
</dbReference>
<feature type="domain" description="ABC transporter" evidence="11">
    <location>
        <begin position="16"/>
        <end position="252"/>
    </location>
</feature>
<gene>
    <name evidence="12" type="ORF">DK847_20030</name>
</gene>
<reference evidence="13" key="1">
    <citation type="submission" date="2018-06" db="EMBL/GenBank/DDBJ databases">
        <title>Aestuariibacter litoralis strain KCTC 52945T.</title>
        <authorList>
            <person name="Li X."/>
            <person name="Salam N."/>
            <person name="Li J.-L."/>
            <person name="Chen Y.-M."/>
            <person name="Yang Z.-W."/>
            <person name="Zhang L.-Y."/>
            <person name="Han M.-X."/>
            <person name="Xiao M."/>
            <person name="Li W.-J."/>
        </authorList>
    </citation>
    <scope>NUCLEOTIDE SEQUENCE [LARGE SCALE GENOMIC DNA]</scope>
    <source>
        <strain evidence="13">KCTC 52945</strain>
    </source>
</reference>
<dbReference type="Gene3D" id="3.40.50.300">
    <property type="entry name" value="P-loop containing nucleotide triphosphate hydrolases"/>
    <property type="match status" value="2"/>
</dbReference>
<dbReference type="PANTHER" id="PTHR43790:SF3">
    <property type="entry name" value="D-ALLOSE IMPORT ATP-BINDING PROTEIN ALSA-RELATED"/>
    <property type="match status" value="1"/>
</dbReference>
<dbReference type="RefSeq" id="WP_111200323.1">
    <property type="nucleotide sequence ID" value="NZ_QKVK01000017.1"/>
</dbReference>
<dbReference type="PROSITE" id="PS00211">
    <property type="entry name" value="ABC_TRANSPORTER_1"/>
    <property type="match status" value="1"/>
</dbReference>
<evidence type="ECO:0000256" key="2">
    <source>
        <dbReference type="ARBA" id="ARBA00005417"/>
    </source>
</evidence>
<evidence type="ECO:0000259" key="11">
    <source>
        <dbReference type="PROSITE" id="PS50893"/>
    </source>
</evidence>
<sequence>MADQSQQASGGAEPLLELSNVSKHFGGVMALQNVDFTLLPGEIHGLVGENGAGKSTTMKIIAGVHTDFDGTMRIKGREVRLRSARDALANSIGMVHQELSIVPDLSVAENVFLGNQPLTSIGTVDWGRMNREAKQLIASLGLDIDPTTTMGSLPVGLQQLVELSRVLFSGAQIIILDEPTSALSPPEVKQLFEVLRRLRAEGRSIVFISHFLDDVLDISDRVTVFRNGKKVITEQTKNLTKDSVIAHMIGRGSKDMHMGEAAELTGDDAKPVVLSVSGVSDGKNLRDFSIELRAGEIAGVYGFMGSGQIELARALFGKVPLRRGSVSLDGKPVRFRSTAAARAKGIAFVPENRRMMLFRQEPVYKNVSISILERIHRMWLKPRTEKRITEGHIKDLQIRPPRTAIPLGSLSGGNQQKVALAKWLTHLPRVLILSEPTRGMDVGAKEDVIRIVKSLRDKGVAILVLSTEPETILTLADRVTVIRKGTVAREFATGHIEKADLLAAA</sequence>
<dbReference type="GO" id="GO:0005886">
    <property type="term" value="C:plasma membrane"/>
    <property type="evidence" value="ECO:0007669"/>
    <property type="project" value="UniProtKB-SubCell"/>
</dbReference>
<dbReference type="PROSITE" id="PS50893">
    <property type="entry name" value="ABC_TRANSPORTER_2"/>
    <property type="match status" value="2"/>
</dbReference>
<evidence type="ECO:0000256" key="4">
    <source>
        <dbReference type="ARBA" id="ARBA00022475"/>
    </source>
</evidence>
<dbReference type="SMART" id="SM00382">
    <property type="entry name" value="AAA"/>
    <property type="match status" value="2"/>
</dbReference>